<sequence>MTDKRKELSIFERGEVVGAWKCGISERAIVEKLNHPKTTIHDVIEAYKKDGLEMPPPRVGRPPILTERNGRCLLRTLKKDRQANIKELHDNFTQTADVKVSVRTVQRYLHEQGFFGRAGVRKPFVTEANRKKRFSWAKERKDWGKSGKT</sequence>
<evidence type="ECO:0000313" key="2">
    <source>
        <dbReference type="EMBL" id="EXX71901.1"/>
    </source>
</evidence>
<comment type="caution">
    <text evidence="2">The sequence shown here is derived from an EMBL/GenBank/DDBJ whole genome shotgun (WGS) entry which is preliminary data.</text>
</comment>
<proteinExistence type="predicted"/>
<dbReference type="OMA" id="WKCGISE"/>
<dbReference type="GO" id="GO:0015074">
    <property type="term" value="P:DNA integration"/>
    <property type="evidence" value="ECO:0007669"/>
    <property type="project" value="InterPro"/>
</dbReference>
<dbReference type="OrthoDB" id="2393464at2759"/>
<gene>
    <name evidence="2" type="ORF">RirG_074330</name>
</gene>
<dbReference type="AlphaFoldDB" id="A0A015LH02"/>
<dbReference type="InterPro" id="IPR009057">
    <property type="entry name" value="Homeodomain-like_sf"/>
</dbReference>
<dbReference type="HOGENOM" id="CLU_033666_16_5_1"/>
<protein>
    <recommendedName>
        <fullName evidence="1">Transposase Tc1-like domain-containing protein</fullName>
    </recommendedName>
</protein>
<dbReference type="InterPro" id="IPR002492">
    <property type="entry name" value="Transposase_Tc1-like"/>
</dbReference>
<dbReference type="Gene3D" id="1.10.10.10">
    <property type="entry name" value="Winged helix-like DNA-binding domain superfamily/Winged helix DNA-binding domain"/>
    <property type="match status" value="1"/>
</dbReference>
<dbReference type="Proteomes" id="UP000022910">
    <property type="component" value="Unassembled WGS sequence"/>
</dbReference>
<dbReference type="GO" id="GO:0003677">
    <property type="term" value="F:DNA binding"/>
    <property type="evidence" value="ECO:0007669"/>
    <property type="project" value="InterPro"/>
</dbReference>
<dbReference type="SUPFAM" id="SSF46689">
    <property type="entry name" value="Homeodomain-like"/>
    <property type="match status" value="1"/>
</dbReference>
<keyword evidence="3" id="KW-1185">Reference proteome</keyword>
<dbReference type="InterPro" id="IPR036388">
    <property type="entry name" value="WH-like_DNA-bd_sf"/>
</dbReference>
<name>A0A015LH02_RHIIW</name>
<organism evidence="2 3">
    <name type="scientific">Rhizophagus irregularis (strain DAOM 197198w)</name>
    <name type="common">Glomus intraradices</name>
    <dbReference type="NCBI Taxonomy" id="1432141"/>
    <lineage>
        <taxon>Eukaryota</taxon>
        <taxon>Fungi</taxon>
        <taxon>Fungi incertae sedis</taxon>
        <taxon>Mucoromycota</taxon>
        <taxon>Glomeromycotina</taxon>
        <taxon>Glomeromycetes</taxon>
        <taxon>Glomerales</taxon>
        <taxon>Glomeraceae</taxon>
        <taxon>Rhizophagus</taxon>
    </lineage>
</organism>
<dbReference type="GO" id="GO:0006313">
    <property type="term" value="P:DNA transposition"/>
    <property type="evidence" value="ECO:0007669"/>
    <property type="project" value="InterPro"/>
</dbReference>
<evidence type="ECO:0000259" key="1">
    <source>
        <dbReference type="Pfam" id="PF01498"/>
    </source>
</evidence>
<dbReference type="EMBL" id="JEMT01015861">
    <property type="protein sequence ID" value="EXX71901.1"/>
    <property type="molecule type" value="Genomic_DNA"/>
</dbReference>
<evidence type="ECO:0000313" key="3">
    <source>
        <dbReference type="Proteomes" id="UP000022910"/>
    </source>
</evidence>
<dbReference type="STRING" id="1432141.A0A015LH02"/>
<accession>A0A015LH02</accession>
<feature type="domain" description="Transposase Tc1-like" evidence="1">
    <location>
        <begin position="71"/>
        <end position="141"/>
    </location>
</feature>
<reference evidence="2 3" key="1">
    <citation type="submission" date="2014-02" db="EMBL/GenBank/DDBJ databases">
        <title>Single nucleus genome sequencing reveals high similarity among nuclei of an endomycorrhizal fungus.</title>
        <authorList>
            <person name="Lin K."/>
            <person name="Geurts R."/>
            <person name="Zhang Z."/>
            <person name="Limpens E."/>
            <person name="Saunders D.G."/>
            <person name="Mu D."/>
            <person name="Pang E."/>
            <person name="Cao H."/>
            <person name="Cha H."/>
            <person name="Lin T."/>
            <person name="Zhou Q."/>
            <person name="Shang Y."/>
            <person name="Li Y."/>
            <person name="Ivanov S."/>
            <person name="Sharma T."/>
            <person name="Velzen R.V."/>
            <person name="Ruijter N.D."/>
            <person name="Aanen D.K."/>
            <person name="Win J."/>
            <person name="Kamoun S."/>
            <person name="Bisseling T."/>
            <person name="Huang S."/>
        </authorList>
    </citation>
    <scope>NUCLEOTIDE SEQUENCE [LARGE SCALE GENOMIC DNA]</scope>
    <source>
        <strain evidence="3">DAOM197198w</strain>
    </source>
</reference>
<dbReference type="Pfam" id="PF01498">
    <property type="entry name" value="HTH_Tnp_Tc3_2"/>
    <property type="match status" value="1"/>
</dbReference>